<dbReference type="Proteomes" id="UP001230005">
    <property type="component" value="Unassembled WGS sequence"/>
</dbReference>
<protein>
    <recommendedName>
        <fullName evidence="4">YtkA-like domain-containing protein</fullName>
    </recommendedName>
</protein>
<sequence>MTEQRKSIERKQFFPSTIGIVSILFMLIIIGYQLMEDPNRPEPSQNSSLEEWHVEWTAKDLPIEVDLPSTLQIIVMDEANKWVKNAKVKTVIQNNSQVEELQFVPVEDGLYEARVLFSSPGLWRGTLTVQQGEDTINQPIEITVK</sequence>
<proteinExistence type="predicted"/>
<gene>
    <name evidence="2" type="ORF">J2S74_004717</name>
</gene>
<dbReference type="EMBL" id="JAUSUG010000025">
    <property type="protein sequence ID" value="MDQ0257259.1"/>
    <property type="molecule type" value="Genomic_DNA"/>
</dbReference>
<name>A0ABU0A2C5_9BACI</name>
<accession>A0ABU0A2C5</accession>
<keyword evidence="1" id="KW-0472">Membrane</keyword>
<organism evidence="2 3">
    <name type="scientific">Evansella vedderi</name>
    <dbReference type="NCBI Taxonomy" id="38282"/>
    <lineage>
        <taxon>Bacteria</taxon>
        <taxon>Bacillati</taxon>
        <taxon>Bacillota</taxon>
        <taxon>Bacilli</taxon>
        <taxon>Bacillales</taxon>
        <taxon>Bacillaceae</taxon>
        <taxon>Evansella</taxon>
    </lineage>
</organism>
<keyword evidence="1" id="KW-1133">Transmembrane helix</keyword>
<evidence type="ECO:0000313" key="3">
    <source>
        <dbReference type="Proteomes" id="UP001230005"/>
    </source>
</evidence>
<dbReference type="RefSeq" id="WP_307330707.1">
    <property type="nucleotide sequence ID" value="NZ_JAUSUG010000025.1"/>
</dbReference>
<keyword evidence="3" id="KW-1185">Reference proteome</keyword>
<evidence type="ECO:0008006" key="4">
    <source>
        <dbReference type="Google" id="ProtNLM"/>
    </source>
</evidence>
<reference evidence="2 3" key="1">
    <citation type="submission" date="2023-07" db="EMBL/GenBank/DDBJ databases">
        <title>Genomic Encyclopedia of Type Strains, Phase IV (KMG-IV): sequencing the most valuable type-strain genomes for metagenomic binning, comparative biology and taxonomic classification.</title>
        <authorList>
            <person name="Goeker M."/>
        </authorList>
    </citation>
    <scope>NUCLEOTIDE SEQUENCE [LARGE SCALE GENOMIC DNA]</scope>
    <source>
        <strain evidence="2 3">DSM 9768</strain>
    </source>
</reference>
<keyword evidence="1" id="KW-0812">Transmembrane</keyword>
<evidence type="ECO:0000313" key="2">
    <source>
        <dbReference type="EMBL" id="MDQ0257259.1"/>
    </source>
</evidence>
<evidence type="ECO:0000256" key="1">
    <source>
        <dbReference type="SAM" id="Phobius"/>
    </source>
</evidence>
<feature type="transmembrane region" description="Helical" evidence="1">
    <location>
        <begin position="12"/>
        <end position="35"/>
    </location>
</feature>
<comment type="caution">
    <text evidence="2">The sequence shown here is derived from an EMBL/GenBank/DDBJ whole genome shotgun (WGS) entry which is preliminary data.</text>
</comment>